<organism evidence="1 2">
    <name type="scientific">Paramicrosporidium saccamoebae</name>
    <dbReference type="NCBI Taxonomy" id="1246581"/>
    <lineage>
        <taxon>Eukaryota</taxon>
        <taxon>Fungi</taxon>
        <taxon>Fungi incertae sedis</taxon>
        <taxon>Cryptomycota</taxon>
        <taxon>Cryptomycota incertae sedis</taxon>
        <taxon>Paramicrosporidium</taxon>
    </lineage>
</organism>
<proteinExistence type="predicted"/>
<name>A0A2H9TQ02_9FUNG</name>
<accession>A0A2H9TQ02</accession>
<evidence type="ECO:0000313" key="1">
    <source>
        <dbReference type="EMBL" id="PJF19838.1"/>
    </source>
</evidence>
<sequence>MSIILDFNYACDATEELASGIFARLEAYTVELETSERSGLLDVHKMRSVESLSSLSEPAEGSDIIPREEYSGRRNAIFVNPKKIIIPVDALIDSEASFEKASAKLTVSLYEERRDDSLRRFLEEPRMGAKLLRDLLEDETDSPLERANVTETLATVCHSIPLFRPLHAAIEYVRMTDDSALISVQLTCNEALREEYTIDSLSLVLGDLASHAINLKDGMFEKRIFQVEPFSVPLPASLKPGEVYGCIFQATRMPFAERLLRGKPQEMKVHLDATMAATWHDRWATRSAQNEKLLVSFESEVNMSRMFPNRHNGELAITLTRN</sequence>
<protein>
    <submittedName>
        <fullName evidence="1">Uncharacterized protein</fullName>
    </submittedName>
</protein>
<evidence type="ECO:0000313" key="2">
    <source>
        <dbReference type="Proteomes" id="UP000240830"/>
    </source>
</evidence>
<comment type="caution">
    <text evidence="1">The sequence shown here is derived from an EMBL/GenBank/DDBJ whole genome shotgun (WGS) entry which is preliminary data.</text>
</comment>
<reference evidence="1 2" key="1">
    <citation type="submission" date="2016-10" db="EMBL/GenBank/DDBJ databases">
        <title>The genome of Paramicrosporidium saccamoebae is the missing link in understanding Cryptomycota and Microsporidia evolution.</title>
        <authorList>
            <person name="Quandt C.A."/>
            <person name="Beaudet D."/>
            <person name="Corsaro D."/>
            <person name="Michel R."/>
            <person name="Corradi N."/>
            <person name="James T."/>
        </authorList>
    </citation>
    <scope>NUCLEOTIDE SEQUENCE [LARGE SCALE GENOMIC DNA]</scope>
    <source>
        <strain evidence="1 2">KSL3</strain>
    </source>
</reference>
<dbReference type="EMBL" id="MTSL01000037">
    <property type="protein sequence ID" value="PJF19838.1"/>
    <property type="molecule type" value="Genomic_DNA"/>
</dbReference>
<gene>
    <name evidence="1" type="ORF">PSACC_00340</name>
</gene>
<dbReference type="AlphaFoldDB" id="A0A2H9TQ02"/>
<keyword evidence="2" id="KW-1185">Reference proteome</keyword>
<dbReference type="Proteomes" id="UP000240830">
    <property type="component" value="Unassembled WGS sequence"/>
</dbReference>